<dbReference type="InParanoid" id="A0A401GDQ9"/>
<accession>A0A401GDQ9</accession>
<dbReference type="RefSeq" id="XP_027611210.1">
    <property type="nucleotide sequence ID" value="XM_027755409.1"/>
</dbReference>
<evidence type="ECO:0000256" key="2">
    <source>
        <dbReference type="SAM" id="Phobius"/>
    </source>
</evidence>
<evidence type="ECO:0000256" key="1">
    <source>
        <dbReference type="SAM" id="MobiDB-lite"/>
    </source>
</evidence>
<evidence type="ECO:0000313" key="4">
    <source>
        <dbReference type="Proteomes" id="UP000287166"/>
    </source>
</evidence>
<keyword evidence="2" id="KW-0472">Membrane</keyword>
<comment type="caution">
    <text evidence="3">The sequence shown here is derived from an EMBL/GenBank/DDBJ whole genome shotgun (WGS) entry which is preliminary data.</text>
</comment>
<feature type="region of interest" description="Disordered" evidence="1">
    <location>
        <begin position="322"/>
        <end position="341"/>
    </location>
</feature>
<feature type="region of interest" description="Disordered" evidence="1">
    <location>
        <begin position="417"/>
        <end position="452"/>
    </location>
</feature>
<feature type="transmembrane region" description="Helical" evidence="2">
    <location>
        <begin position="42"/>
        <end position="61"/>
    </location>
</feature>
<dbReference type="GeneID" id="38777214"/>
<dbReference type="Proteomes" id="UP000287166">
    <property type="component" value="Unassembled WGS sequence"/>
</dbReference>
<organism evidence="3 4">
    <name type="scientific">Sparassis crispa</name>
    <dbReference type="NCBI Taxonomy" id="139825"/>
    <lineage>
        <taxon>Eukaryota</taxon>
        <taxon>Fungi</taxon>
        <taxon>Dikarya</taxon>
        <taxon>Basidiomycota</taxon>
        <taxon>Agaricomycotina</taxon>
        <taxon>Agaricomycetes</taxon>
        <taxon>Polyporales</taxon>
        <taxon>Sparassidaceae</taxon>
        <taxon>Sparassis</taxon>
    </lineage>
</organism>
<sequence length="452" mass="51625">MSRATMRDMALLLVTSEADVEGLVLRLSYLARDQCRHRVRKILLLLSFMLIWTGNSRHLQLFLSSQFLPTHTITILPWWLQLWSLWQKAMEKFEVSLQLNTRDLEKAVCPAIVKFPVDISPTAFLLEVCCTMAIDHADHLGWKLNTDRRSDEHIQLESADDVDIAIKHTIERRAKAVSRNIVLEVVNKDYKPGATTMKKADAAPVTKSTELAYREEMQLVKEKLHCARCRNENKWCYVDPTDPKDHVPLDIKHLTLWARIIHDGKAERDCIDPPNCLNLDKLRTHRMHSTRQAKVADGSALPPIHLHLGSLLCDISSNHHAHHKHHHRSPSSLESECSKSESDDKATSVVVPIQDILAELEKMQPAAKYPQFYDAWAAKGVLYSGSALYFDVKWYVREVRMPEGLVRPFLGQVKSMVEPKKSKKHSRHGKKRVHVAANTDADSDDKNCPVHI</sequence>
<evidence type="ECO:0000313" key="3">
    <source>
        <dbReference type="EMBL" id="GBE80297.1"/>
    </source>
</evidence>
<feature type="compositionally biased region" description="Basic residues" evidence="1">
    <location>
        <begin position="421"/>
        <end position="434"/>
    </location>
</feature>
<keyword evidence="2" id="KW-0812">Transmembrane</keyword>
<reference evidence="3 4" key="1">
    <citation type="journal article" date="2018" name="Sci. Rep.">
        <title>Genome sequence of the cauliflower mushroom Sparassis crispa (Hanabiratake) and its association with beneficial usage.</title>
        <authorList>
            <person name="Kiyama R."/>
            <person name="Furutani Y."/>
            <person name="Kawaguchi K."/>
            <person name="Nakanishi T."/>
        </authorList>
    </citation>
    <scope>NUCLEOTIDE SEQUENCE [LARGE SCALE GENOMIC DNA]</scope>
</reference>
<dbReference type="EMBL" id="BFAD01000003">
    <property type="protein sequence ID" value="GBE80297.1"/>
    <property type="molecule type" value="Genomic_DNA"/>
</dbReference>
<dbReference type="OrthoDB" id="2751048at2759"/>
<gene>
    <name evidence="3" type="ORF">SCP_0300120</name>
</gene>
<dbReference type="AlphaFoldDB" id="A0A401GDQ9"/>
<keyword evidence="4" id="KW-1185">Reference proteome</keyword>
<keyword evidence="2" id="KW-1133">Transmembrane helix</keyword>
<proteinExistence type="predicted"/>
<name>A0A401GDQ9_9APHY</name>
<protein>
    <submittedName>
        <fullName evidence="3">Uncharacterized protein</fullName>
    </submittedName>
</protein>